<evidence type="ECO:0000313" key="1">
    <source>
        <dbReference type="EMBL" id="KKS70676.1"/>
    </source>
</evidence>
<dbReference type="Proteomes" id="UP000033867">
    <property type="component" value="Unassembled WGS sequence"/>
</dbReference>
<proteinExistence type="predicted"/>
<name>A0A0G1DIN8_9BACT</name>
<protein>
    <submittedName>
        <fullName evidence="1">Uncharacterized protein</fullName>
    </submittedName>
</protein>
<accession>A0A0G1DIN8</accession>
<dbReference type="AlphaFoldDB" id="A0A0G1DIN8"/>
<evidence type="ECO:0000313" key="2">
    <source>
        <dbReference type="Proteomes" id="UP000033867"/>
    </source>
</evidence>
<sequence>MEDSGENVKQILYIQKNSSIGEFFVYKKEGEVTSAVGWARRLSWAFGIVLHDPDRDRLVNTLVRCTQPRGVNPAVIAAAEVMLDLNLLHFRSRREAFQDCTSLSVEASEDDGEAIRVRDFAPNEISHIVLLRRERYEFITENYHYCQ</sequence>
<comment type="caution">
    <text evidence="1">The sequence shown here is derived from an EMBL/GenBank/DDBJ whole genome shotgun (WGS) entry which is preliminary data.</text>
</comment>
<organism evidence="1 2">
    <name type="scientific">Candidatus Magasanikbacteria bacterium GW2011_GWE2_42_7</name>
    <dbReference type="NCBI Taxonomy" id="1619052"/>
    <lineage>
        <taxon>Bacteria</taxon>
        <taxon>Candidatus Magasanikiibacteriota</taxon>
    </lineage>
</organism>
<gene>
    <name evidence="1" type="ORF">UV42_C0047G0005</name>
</gene>
<dbReference type="EMBL" id="LCEK01000047">
    <property type="protein sequence ID" value="KKS70676.1"/>
    <property type="molecule type" value="Genomic_DNA"/>
</dbReference>
<reference evidence="1 2" key="1">
    <citation type="journal article" date="2015" name="Nature">
        <title>rRNA introns, odd ribosomes, and small enigmatic genomes across a large radiation of phyla.</title>
        <authorList>
            <person name="Brown C.T."/>
            <person name="Hug L.A."/>
            <person name="Thomas B.C."/>
            <person name="Sharon I."/>
            <person name="Castelle C.J."/>
            <person name="Singh A."/>
            <person name="Wilkins M.J."/>
            <person name="Williams K.H."/>
            <person name="Banfield J.F."/>
        </authorList>
    </citation>
    <scope>NUCLEOTIDE SEQUENCE [LARGE SCALE GENOMIC DNA]</scope>
</reference>